<name>A0AAV4VFA2_CAEEX</name>
<evidence type="ECO:0000313" key="3">
    <source>
        <dbReference type="Proteomes" id="UP001054945"/>
    </source>
</evidence>
<organism evidence="2 3">
    <name type="scientific">Caerostris extrusa</name>
    <name type="common">Bark spider</name>
    <name type="synonym">Caerostris bankana</name>
    <dbReference type="NCBI Taxonomy" id="172846"/>
    <lineage>
        <taxon>Eukaryota</taxon>
        <taxon>Metazoa</taxon>
        <taxon>Ecdysozoa</taxon>
        <taxon>Arthropoda</taxon>
        <taxon>Chelicerata</taxon>
        <taxon>Arachnida</taxon>
        <taxon>Araneae</taxon>
        <taxon>Araneomorphae</taxon>
        <taxon>Entelegynae</taxon>
        <taxon>Araneoidea</taxon>
        <taxon>Araneidae</taxon>
        <taxon>Caerostris</taxon>
    </lineage>
</organism>
<proteinExistence type="predicted"/>
<dbReference type="Pfam" id="PF18701">
    <property type="entry name" value="DUF5641"/>
    <property type="match status" value="1"/>
</dbReference>
<accession>A0AAV4VFA2</accession>
<dbReference type="EMBL" id="BPLR01014441">
    <property type="protein sequence ID" value="GIY68783.1"/>
    <property type="molecule type" value="Genomic_DNA"/>
</dbReference>
<gene>
    <name evidence="2" type="ORF">CEXT_658741</name>
</gene>
<sequence>MGLRAALHEDYVEPRYLENLYKKKKQANMKNLLDVLQIDDVNLVRHTNVALPEPNFSETPYESIEPLAIGSKMTQHLWKNGHRLDNRLNLLNRPKWSKGKVDIKEGDLVLVKNPDNYCFLQWNLARIIKIHPDEDKVTEVVTFKR</sequence>
<dbReference type="InterPro" id="IPR040676">
    <property type="entry name" value="DUF5641"/>
</dbReference>
<feature type="domain" description="DUF5641" evidence="1">
    <location>
        <begin position="71"/>
        <end position="144"/>
    </location>
</feature>
<reference evidence="2 3" key="1">
    <citation type="submission" date="2021-06" db="EMBL/GenBank/DDBJ databases">
        <title>Caerostris extrusa draft genome.</title>
        <authorList>
            <person name="Kono N."/>
            <person name="Arakawa K."/>
        </authorList>
    </citation>
    <scope>NUCLEOTIDE SEQUENCE [LARGE SCALE GENOMIC DNA]</scope>
</reference>
<evidence type="ECO:0000259" key="1">
    <source>
        <dbReference type="Pfam" id="PF18701"/>
    </source>
</evidence>
<keyword evidence="3" id="KW-1185">Reference proteome</keyword>
<evidence type="ECO:0000313" key="2">
    <source>
        <dbReference type="EMBL" id="GIY68783.1"/>
    </source>
</evidence>
<dbReference type="AlphaFoldDB" id="A0AAV4VFA2"/>
<comment type="caution">
    <text evidence="2">The sequence shown here is derived from an EMBL/GenBank/DDBJ whole genome shotgun (WGS) entry which is preliminary data.</text>
</comment>
<protein>
    <recommendedName>
        <fullName evidence="1">DUF5641 domain-containing protein</fullName>
    </recommendedName>
</protein>
<dbReference type="Proteomes" id="UP001054945">
    <property type="component" value="Unassembled WGS sequence"/>
</dbReference>